<proteinExistence type="predicted"/>
<evidence type="ECO:0000313" key="3">
    <source>
        <dbReference type="WBParaSite" id="OFLC_0001363901-mRNA-1"/>
    </source>
</evidence>
<dbReference type="WBParaSite" id="OFLC_0001363901-mRNA-1">
    <property type="protein sequence ID" value="OFLC_0001363901-mRNA-1"/>
    <property type="gene ID" value="OFLC_0001363901"/>
</dbReference>
<protein>
    <submittedName>
        <fullName evidence="3">Y1_Tnp domain-containing protein</fullName>
    </submittedName>
</protein>
<accession>A0A183I1M6</accession>
<gene>
    <name evidence="1" type="ORF">OFLC_LOCUS13638</name>
</gene>
<reference evidence="3" key="1">
    <citation type="submission" date="2016-06" db="UniProtKB">
        <authorList>
            <consortium name="WormBaseParasite"/>
        </authorList>
    </citation>
    <scope>IDENTIFICATION</scope>
</reference>
<dbReference type="Proteomes" id="UP000267606">
    <property type="component" value="Unassembled WGS sequence"/>
</dbReference>
<evidence type="ECO:0000313" key="1">
    <source>
        <dbReference type="EMBL" id="VDP14271.1"/>
    </source>
</evidence>
<name>A0A183I1M6_9BILA</name>
<dbReference type="EMBL" id="UZAJ01040308">
    <property type="protein sequence ID" value="VDP14271.1"/>
    <property type="molecule type" value="Genomic_DNA"/>
</dbReference>
<reference evidence="1 2" key="2">
    <citation type="submission" date="2018-11" db="EMBL/GenBank/DDBJ databases">
        <authorList>
            <consortium name="Pathogen Informatics"/>
        </authorList>
    </citation>
    <scope>NUCLEOTIDE SEQUENCE [LARGE SCALE GENOMIC DNA]</scope>
</reference>
<dbReference type="AlphaFoldDB" id="A0A183I1M6"/>
<evidence type="ECO:0000313" key="2">
    <source>
        <dbReference type="Proteomes" id="UP000267606"/>
    </source>
</evidence>
<sequence length="76" mass="9269">MHLFVGTYRTQKNQTSLVALLRSLTHMMLVKCRKQRLSNNKERNAFFVINWNVYRTYRDCVEDETYPLLKRKRMNV</sequence>
<keyword evidence="2" id="KW-1185">Reference proteome</keyword>
<organism evidence="3">
    <name type="scientific">Onchocerca flexuosa</name>
    <dbReference type="NCBI Taxonomy" id="387005"/>
    <lineage>
        <taxon>Eukaryota</taxon>
        <taxon>Metazoa</taxon>
        <taxon>Ecdysozoa</taxon>
        <taxon>Nematoda</taxon>
        <taxon>Chromadorea</taxon>
        <taxon>Rhabditida</taxon>
        <taxon>Spirurina</taxon>
        <taxon>Spiruromorpha</taxon>
        <taxon>Filarioidea</taxon>
        <taxon>Onchocercidae</taxon>
        <taxon>Onchocerca</taxon>
    </lineage>
</organism>